<protein>
    <submittedName>
        <fullName evidence="1">Uncharacterized protein</fullName>
    </submittedName>
</protein>
<sequence length="67" mass="7431">MGIKEKRKALLGWEFPKLGFGVMTNSEATAGMEHDLTLGFKRNVMMTALSNSSEVSMKNSHKLDLKS</sequence>
<accession>A0AA86W3F8</accession>
<dbReference type="Proteomes" id="UP001189624">
    <property type="component" value="Chromosome 10"/>
</dbReference>
<dbReference type="EMBL" id="OY731407">
    <property type="protein sequence ID" value="CAJ1977880.1"/>
    <property type="molecule type" value="Genomic_DNA"/>
</dbReference>
<dbReference type="AlphaFoldDB" id="A0AA86W3F8"/>
<dbReference type="Gramene" id="rna-AYBTSS11_LOCUS30051">
    <property type="protein sequence ID" value="CAJ1977880.1"/>
    <property type="gene ID" value="gene-AYBTSS11_LOCUS30051"/>
</dbReference>
<reference evidence="1" key="1">
    <citation type="submission" date="2023-10" db="EMBL/GenBank/DDBJ databases">
        <authorList>
            <person name="Domelevo Entfellner J.-B."/>
        </authorList>
    </citation>
    <scope>NUCLEOTIDE SEQUENCE</scope>
</reference>
<evidence type="ECO:0000313" key="2">
    <source>
        <dbReference type="Proteomes" id="UP001189624"/>
    </source>
</evidence>
<gene>
    <name evidence="1" type="ORF">AYBTSS11_LOCUS30051</name>
</gene>
<name>A0AA86W3F8_9FABA</name>
<proteinExistence type="predicted"/>
<evidence type="ECO:0000313" key="1">
    <source>
        <dbReference type="EMBL" id="CAJ1977880.1"/>
    </source>
</evidence>
<keyword evidence="2" id="KW-1185">Reference proteome</keyword>
<organism evidence="1 2">
    <name type="scientific">Sphenostylis stenocarpa</name>
    <dbReference type="NCBI Taxonomy" id="92480"/>
    <lineage>
        <taxon>Eukaryota</taxon>
        <taxon>Viridiplantae</taxon>
        <taxon>Streptophyta</taxon>
        <taxon>Embryophyta</taxon>
        <taxon>Tracheophyta</taxon>
        <taxon>Spermatophyta</taxon>
        <taxon>Magnoliopsida</taxon>
        <taxon>eudicotyledons</taxon>
        <taxon>Gunneridae</taxon>
        <taxon>Pentapetalae</taxon>
        <taxon>rosids</taxon>
        <taxon>fabids</taxon>
        <taxon>Fabales</taxon>
        <taxon>Fabaceae</taxon>
        <taxon>Papilionoideae</taxon>
        <taxon>50 kb inversion clade</taxon>
        <taxon>NPAAA clade</taxon>
        <taxon>indigoferoid/millettioid clade</taxon>
        <taxon>Phaseoleae</taxon>
        <taxon>Sphenostylis</taxon>
    </lineage>
</organism>